<reference evidence="1 2" key="1">
    <citation type="journal article" date="2015" name="Int. J. Syst. Evol. Microbiol.">
        <title>Burkholderia monticola sp. nov., isolated from mountain soil.</title>
        <authorList>
            <person name="Baek I."/>
            <person name="Seo B."/>
            <person name="Lee I."/>
            <person name="Yi H."/>
            <person name="Chun J."/>
        </authorList>
    </citation>
    <scope>NUCLEOTIDE SEQUENCE [LARGE SCALE GENOMIC DNA]</scope>
    <source>
        <strain evidence="1 2">JC2948</strain>
    </source>
</reference>
<dbReference type="OrthoDB" id="9790727at2"/>
<dbReference type="PANTHER" id="PTHR11122">
    <property type="entry name" value="APOSPORY-ASSOCIATED PROTEIN C-RELATED"/>
    <property type="match status" value="1"/>
</dbReference>
<dbReference type="AlphaFoldDB" id="A0A149PTT4"/>
<organism evidence="1 2">
    <name type="scientific">Paraburkholderia monticola</name>
    <dbReference type="NCBI Taxonomy" id="1399968"/>
    <lineage>
        <taxon>Bacteria</taxon>
        <taxon>Pseudomonadati</taxon>
        <taxon>Pseudomonadota</taxon>
        <taxon>Betaproteobacteria</taxon>
        <taxon>Burkholderiales</taxon>
        <taxon>Burkholderiaceae</taxon>
        <taxon>Paraburkholderia</taxon>
    </lineage>
</organism>
<protein>
    <submittedName>
        <fullName evidence="1">Aldose epimerase</fullName>
    </submittedName>
</protein>
<dbReference type="EMBL" id="LRBG01000008">
    <property type="protein sequence ID" value="KXU88487.1"/>
    <property type="molecule type" value="Genomic_DNA"/>
</dbReference>
<dbReference type="InterPro" id="IPR008183">
    <property type="entry name" value="Aldose_1/G6P_1-epimerase"/>
</dbReference>
<dbReference type="GO" id="GO:0005975">
    <property type="term" value="P:carbohydrate metabolic process"/>
    <property type="evidence" value="ECO:0007669"/>
    <property type="project" value="InterPro"/>
</dbReference>
<name>A0A149PTT4_9BURK</name>
<dbReference type="InterPro" id="IPR011013">
    <property type="entry name" value="Gal_mutarotase_sf_dom"/>
</dbReference>
<dbReference type="GO" id="GO:0016853">
    <property type="term" value="F:isomerase activity"/>
    <property type="evidence" value="ECO:0007669"/>
    <property type="project" value="InterPro"/>
</dbReference>
<keyword evidence="2" id="KW-1185">Reference proteome</keyword>
<sequence>MPLSPEQDILEIAQDASVLRFSPQAGGRLLSWTIDGEEVIHWPEHADWSVPARIRGGNPLLFPFLGRHRVDGKIGYWRDAQGTVRELPMHGFARDLPFEPHADVHGAGLRMVLTDSEATRGFYPFGFRFEAAYELVDPRTLEVTLTTTNTGDTRLPYYAGHHFYFTLPHTQRAQTTIELPRTERCRQLEDGSISAAEPGEASYTLDEDRIYDRFHCLSGTPDRPVRVEAPGINRVITIDLQRPGSVAWYSVTTWTETPQSDFYCVEPWLGLPDAIHNGRGLRWLEPGQTETAALRITVEKTG</sequence>
<evidence type="ECO:0000313" key="1">
    <source>
        <dbReference type="EMBL" id="KXU88487.1"/>
    </source>
</evidence>
<dbReference type="SUPFAM" id="SSF74650">
    <property type="entry name" value="Galactose mutarotase-like"/>
    <property type="match status" value="1"/>
</dbReference>
<accession>A0A149PTT4</accession>
<dbReference type="Gene3D" id="2.70.98.10">
    <property type="match status" value="1"/>
</dbReference>
<dbReference type="GO" id="GO:0030246">
    <property type="term" value="F:carbohydrate binding"/>
    <property type="evidence" value="ECO:0007669"/>
    <property type="project" value="InterPro"/>
</dbReference>
<dbReference type="Pfam" id="PF01263">
    <property type="entry name" value="Aldose_epim"/>
    <property type="match status" value="1"/>
</dbReference>
<gene>
    <name evidence="1" type="ORF">CI15_11255</name>
</gene>
<dbReference type="InterPro" id="IPR014718">
    <property type="entry name" value="GH-type_carb-bd"/>
</dbReference>
<proteinExistence type="predicted"/>
<evidence type="ECO:0000313" key="2">
    <source>
        <dbReference type="Proteomes" id="UP000075613"/>
    </source>
</evidence>
<dbReference type="STRING" id="1399968.CI15_11255"/>
<dbReference type="PANTHER" id="PTHR11122:SF13">
    <property type="entry name" value="GLUCOSE-6-PHOSPHATE 1-EPIMERASE"/>
    <property type="match status" value="1"/>
</dbReference>
<comment type="caution">
    <text evidence="1">The sequence shown here is derived from an EMBL/GenBank/DDBJ whole genome shotgun (WGS) entry which is preliminary data.</text>
</comment>
<dbReference type="Proteomes" id="UP000075613">
    <property type="component" value="Unassembled WGS sequence"/>
</dbReference>
<dbReference type="RefSeq" id="WP_062127716.1">
    <property type="nucleotide sequence ID" value="NZ_LRBG01000008.1"/>
</dbReference>